<evidence type="ECO:0000256" key="1">
    <source>
        <dbReference type="ARBA" id="ARBA00010830"/>
    </source>
</evidence>
<organism evidence="7 8">
    <name type="scientific">Enteractinococcus helveticum</name>
    <dbReference type="NCBI Taxonomy" id="1837282"/>
    <lineage>
        <taxon>Bacteria</taxon>
        <taxon>Bacillati</taxon>
        <taxon>Actinomycetota</taxon>
        <taxon>Actinomycetes</taxon>
        <taxon>Micrococcales</taxon>
        <taxon>Micrococcaceae</taxon>
    </lineage>
</organism>
<proteinExistence type="inferred from homology"/>
<dbReference type="OrthoDB" id="1404170at2"/>
<sequence length="315" mass="33352">MSSIFRGTLTKIIAQVAALVLVVGGLAAFVITQANADKGATANAENVEQQTDQPLNIERVSSITPLRIDQIALPQVVEITVADETKEVLTTGGTVQDVLNKAGVELGEDDKVSPKLDQNINDDTAITVTIVEKTEVTEEEAVEFETTTKNDDSLEKGKTKTDTEGVNGTANVTYEIVTENGEEVEKTEISREVTKEPTNEVVLRGTKEPEPEASSDSSESSGGNTGASAPAVPSGSVWDRLAQCESGGNWSINTGNGYYGGVQFSGPTWNAMGGQKYAPTADKATREQQIEIASKLQAQSGWGQWPACSASLGLR</sequence>
<dbReference type="PROSITE" id="PS51109">
    <property type="entry name" value="G5"/>
    <property type="match status" value="1"/>
</dbReference>
<evidence type="ECO:0000313" key="8">
    <source>
        <dbReference type="Proteomes" id="UP000078292"/>
    </source>
</evidence>
<evidence type="ECO:0000256" key="2">
    <source>
        <dbReference type="ARBA" id="ARBA00022729"/>
    </source>
</evidence>
<feature type="compositionally biased region" description="Basic and acidic residues" evidence="4">
    <location>
        <begin position="146"/>
        <end position="163"/>
    </location>
</feature>
<protein>
    <recommendedName>
        <fullName evidence="6">G5 domain-containing protein</fullName>
    </recommendedName>
</protein>
<keyword evidence="8" id="KW-1185">Reference proteome</keyword>
<dbReference type="AlphaFoldDB" id="A0A1B7LY90"/>
<feature type="compositionally biased region" description="Basic and acidic residues" evidence="4">
    <location>
        <begin position="183"/>
        <end position="198"/>
    </location>
</feature>
<evidence type="ECO:0000259" key="6">
    <source>
        <dbReference type="PROSITE" id="PS51109"/>
    </source>
</evidence>
<keyword evidence="5" id="KW-0472">Membrane</keyword>
<accession>A0A1B7LY90</accession>
<evidence type="ECO:0000256" key="3">
    <source>
        <dbReference type="ARBA" id="ARBA00022801"/>
    </source>
</evidence>
<dbReference type="CDD" id="cd13925">
    <property type="entry name" value="RPF"/>
    <property type="match status" value="1"/>
</dbReference>
<dbReference type="STRING" id="1837282.A6F49_12785"/>
<keyword evidence="5" id="KW-1133">Transmembrane helix</keyword>
<dbReference type="EMBL" id="LXEY01000020">
    <property type="protein sequence ID" value="OAV60248.1"/>
    <property type="molecule type" value="Genomic_DNA"/>
</dbReference>
<dbReference type="Proteomes" id="UP000078292">
    <property type="component" value="Unassembled WGS sequence"/>
</dbReference>
<name>A0A1B7LY90_9MICC</name>
<keyword evidence="2" id="KW-0732">Signal</keyword>
<feature type="transmembrane region" description="Helical" evidence="5">
    <location>
        <begin position="12"/>
        <end position="31"/>
    </location>
</feature>
<dbReference type="InterPro" id="IPR011098">
    <property type="entry name" value="G5_dom"/>
</dbReference>
<dbReference type="InterPro" id="IPR007137">
    <property type="entry name" value="DUF348"/>
</dbReference>
<dbReference type="SUPFAM" id="SSF53955">
    <property type="entry name" value="Lysozyme-like"/>
    <property type="match status" value="1"/>
</dbReference>
<evidence type="ECO:0000256" key="5">
    <source>
        <dbReference type="SAM" id="Phobius"/>
    </source>
</evidence>
<evidence type="ECO:0000256" key="4">
    <source>
        <dbReference type="SAM" id="MobiDB-lite"/>
    </source>
</evidence>
<feature type="region of interest" description="Disordered" evidence="4">
    <location>
        <begin position="142"/>
        <end position="166"/>
    </location>
</feature>
<reference evidence="7 8" key="1">
    <citation type="submission" date="2016-04" db="EMBL/GenBank/DDBJ databases">
        <title>First whole genome shotgun sequence of the bacterium Enteractinococcus sp. strain UASWS1574.</title>
        <authorList>
            <person name="Crovadore J."/>
            <person name="Chablais R."/>
            <person name="Lefort F."/>
        </authorList>
    </citation>
    <scope>NUCLEOTIDE SEQUENCE [LARGE SCALE GENOMIC DNA]</scope>
    <source>
        <strain evidence="7 8">UASWS1574</strain>
    </source>
</reference>
<keyword evidence="3" id="KW-0378">Hydrolase</keyword>
<dbReference type="SMART" id="SM01208">
    <property type="entry name" value="G5"/>
    <property type="match status" value="1"/>
</dbReference>
<comment type="caution">
    <text evidence="7">The sequence shown here is derived from an EMBL/GenBank/DDBJ whole genome shotgun (WGS) entry which is preliminary data.</text>
</comment>
<feature type="domain" description="G5" evidence="6">
    <location>
        <begin position="128"/>
        <end position="208"/>
    </location>
</feature>
<gene>
    <name evidence="7" type="ORF">A6F49_12785</name>
</gene>
<evidence type="ECO:0000313" key="7">
    <source>
        <dbReference type="EMBL" id="OAV60248.1"/>
    </source>
</evidence>
<dbReference type="Gene3D" id="2.20.230.10">
    <property type="entry name" value="Resuscitation-promoting factor rpfb"/>
    <property type="match status" value="1"/>
</dbReference>
<dbReference type="GO" id="GO:0016787">
    <property type="term" value="F:hydrolase activity"/>
    <property type="evidence" value="ECO:0007669"/>
    <property type="project" value="UniProtKB-KW"/>
</dbReference>
<dbReference type="Pfam" id="PF06737">
    <property type="entry name" value="Transglycosylas"/>
    <property type="match status" value="1"/>
</dbReference>
<dbReference type="Pfam" id="PF07501">
    <property type="entry name" value="G5"/>
    <property type="match status" value="1"/>
</dbReference>
<feature type="compositionally biased region" description="Low complexity" evidence="4">
    <location>
        <begin position="212"/>
        <end position="221"/>
    </location>
</feature>
<dbReference type="InterPro" id="IPR010618">
    <property type="entry name" value="RPF"/>
</dbReference>
<feature type="region of interest" description="Disordered" evidence="4">
    <location>
        <begin position="180"/>
        <end position="236"/>
    </location>
</feature>
<dbReference type="Gene3D" id="1.10.530.10">
    <property type="match status" value="1"/>
</dbReference>
<dbReference type="InterPro" id="IPR023346">
    <property type="entry name" value="Lysozyme-like_dom_sf"/>
</dbReference>
<dbReference type="RefSeq" id="WP_052504663.1">
    <property type="nucleotide sequence ID" value="NZ_LXEY01000020.1"/>
</dbReference>
<keyword evidence="5" id="KW-0812">Transmembrane</keyword>
<comment type="similarity">
    <text evidence="1">Belongs to the transglycosylase family. Rpf subfamily.</text>
</comment>
<dbReference type="Pfam" id="PF03990">
    <property type="entry name" value="DUF348"/>
    <property type="match status" value="1"/>
</dbReference>